<dbReference type="EMBL" id="SAEB01000012">
    <property type="protein sequence ID" value="RVD80170.1"/>
    <property type="molecule type" value="Genomic_DNA"/>
</dbReference>
<evidence type="ECO:0000313" key="1">
    <source>
        <dbReference type="EMBL" id="RVD80170.1"/>
    </source>
</evidence>
<dbReference type="AlphaFoldDB" id="A0A436ZMS7"/>
<keyword evidence="2" id="KW-1185">Reference proteome</keyword>
<sequence length="471" mass="54181">MQQNRNVQNFQTGSRRDPFQKFPAELNILIIKGLGRNDLYSLSRCSRLCYLLCFPLRFDASTITLTEESIKLFQDGGICEEYRDGIRSVHFSKPWVWEKVAAGNKYYQPAADCGISAEQIITRLRVWTNTLNLFPNTRELYVSYIIPPAVENNIYTAIFSSIATQPFYNALESLEFQIYKDKDIGCPPDSDVHPQYEDTFSELSLENQEFLGTKIANDEIDELIRTKALKLSSLTEARISVNGLRTPLITSKSTSWEGSTFYYIPLTLAPNLQHLQIETMKESEDRTKPSNPNDSLLEIFKKYQENPYPNPNSIHPFHSVTVLQYLNNGTPSKEEIDSLSQIFPDLEVLEISQLEQSKRDTFHLCPEHERDNRYDGVGKLKHLADLTMPWPAYEFAGSIDPADLSGWVYRWIQDEAGRLEVVVFEGTRYVMSPGRRDEIRVTFEVDATKLEVDMKGDTWRLRYGDIDPESD</sequence>
<dbReference type="Proteomes" id="UP000283090">
    <property type="component" value="Unassembled WGS sequence"/>
</dbReference>
<dbReference type="OrthoDB" id="5301913at2759"/>
<dbReference type="GeneID" id="93590387"/>
<proteinExistence type="predicted"/>
<protein>
    <recommendedName>
        <fullName evidence="3">F-box domain-containing protein</fullName>
    </recommendedName>
</protein>
<accession>A0A436ZMS7</accession>
<organism evidence="1 2">
    <name type="scientific">Arthrobotrys flagrans</name>
    <name type="common">Nematode-trapping fungus</name>
    <name type="synonym">Trichothecium flagrans</name>
    <dbReference type="NCBI Taxonomy" id="97331"/>
    <lineage>
        <taxon>Eukaryota</taxon>
        <taxon>Fungi</taxon>
        <taxon>Dikarya</taxon>
        <taxon>Ascomycota</taxon>
        <taxon>Pezizomycotina</taxon>
        <taxon>Orbiliomycetes</taxon>
        <taxon>Orbiliales</taxon>
        <taxon>Orbiliaceae</taxon>
        <taxon>Arthrobotrys</taxon>
    </lineage>
</organism>
<reference evidence="1 2" key="1">
    <citation type="submission" date="2019-01" db="EMBL/GenBank/DDBJ databases">
        <title>Intercellular communication is required for trap formation in the nematode-trapping fungus Duddingtonia flagrans.</title>
        <authorList>
            <person name="Youssar L."/>
            <person name="Wernet V."/>
            <person name="Hensel N."/>
            <person name="Hildebrandt H.-G."/>
            <person name="Fischer R."/>
        </authorList>
    </citation>
    <scope>NUCLEOTIDE SEQUENCE [LARGE SCALE GENOMIC DNA]</scope>
    <source>
        <strain evidence="1 2">CBS H-5679</strain>
    </source>
</reference>
<dbReference type="RefSeq" id="XP_067485714.1">
    <property type="nucleotide sequence ID" value="XM_067637758.1"/>
</dbReference>
<gene>
    <name evidence="1" type="ORF">DFL_008076</name>
</gene>
<evidence type="ECO:0008006" key="3">
    <source>
        <dbReference type="Google" id="ProtNLM"/>
    </source>
</evidence>
<name>A0A436ZMS7_ARTFL</name>
<evidence type="ECO:0000313" key="2">
    <source>
        <dbReference type="Proteomes" id="UP000283090"/>
    </source>
</evidence>
<comment type="caution">
    <text evidence="1">The sequence shown here is derived from an EMBL/GenBank/DDBJ whole genome shotgun (WGS) entry which is preliminary data.</text>
</comment>
<dbReference type="VEuPathDB" id="FungiDB:DFL_008076"/>